<dbReference type="InterPro" id="IPR002575">
    <property type="entry name" value="Aminoglycoside_PTrfase"/>
</dbReference>
<dbReference type="Pfam" id="PF01636">
    <property type="entry name" value="APH"/>
    <property type="match status" value="1"/>
</dbReference>
<dbReference type="PANTHER" id="PTHR21310:SF40">
    <property type="entry name" value="AMINOGLYCOSIDE PHOSPHOTRANSFERASE DOMAIN-CONTAINING PROTEIN-RELATED"/>
    <property type="match status" value="1"/>
</dbReference>
<feature type="compositionally biased region" description="Basic and acidic residues" evidence="1">
    <location>
        <begin position="16"/>
        <end position="34"/>
    </location>
</feature>
<evidence type="ECO:0000259" key="2">
    <source>
        <dbReference type="Pfam" id="PF01636"/>
    </source>
</evidence>
<dbReference type="CDD" id="cd05154">
    <property type="entry name" value="ACAD10_11_N-like"/>
    <property type="match status" value="1"/>
</dbReference>
<feature type="region of interest" description="Disordered" evidence="1">
    <location>
        <begin position="1"/>
        <end position="35"/>
    </location>
</feature>
<evidence type="ECO:0000313" key="3">
    <source>
        <dbReference type="EMBL" id="UYF95273.1"/>
    </source>
</evidence>
<protein>
    <submittedName>
        <fullName evidence="3">Phosphotransferase family protein</fullName>
    </submittedName>
</protein>
<name>A0AA46NWK7_9NOCA</name>
<accession>A0AA46NWK7</accession>
<reference evidence="3" key="1">
    <citation type="submission" date="2022-09" db="EMBL/GenBank/DDBJ databases">
        <title>The genome sequence of Rhodococcus aetherivorans N1.</title>
        <authorList>
            <person name="Jiang W."/>
        </authorList>
    </citation>
    <scope>NUCLEOTIDE SEQUENCE</scope>
    <source>
        <strain evidence="3">N1</strain>
    </source>
</reference>
<dbReference type="RefSeq" id="WP_065922082.1">
    <property type="nucleotide sequence ID" value="NZ_CP106982.1"/>
</dbReference>
<dbReference type="Proteomes" id="UP001163947">
    <property type="component" value="Chromosome"/>
</dbReference>
<dbReference type="Gene3D" id="3.90.1200.10">
    <property type="match status" value="1"/>
</dbReference>
<dbReference type="InterPro" id="IPR051678">
    <property type="entry name" value="AGP_Transferase"/>
</dbReference>
<dbReference type="InterPro" id="IPR041726">
    <property type="entry name" value="ACAD10_11_N"/>
</dbReference>
<evidence type="ECO:0000256" key="1">
    <source>
        <dbReference type="SAM" id="MobiDB-lite"/>
    </source>
</evidence>
<organism evidence="3 4">
    <name type="scientific">Rhodococcus aetherivorans</name>
    <dbReference type="NCBI Taxonomy" id="191292"/>
    <lineage>
        <taxon>Bacteria</taxon>
        <taxon>Bacillati</taxon>
        <taxon>Actinomycetota</taxon>
        <taxon>Actinomycetes</taxon>
        <taxon>Mycobacteriales</taxon>
        <taxon>Nocardiaceae</taxon>
        <taxon>Rhodococcus</taxon>
    </lineage>
</organism>
<feature type="domain" description="Aminoglycoside phosphotransferase" evidence="2">
    <location>
        <begin position="101"/>
        <end position="299"/>
    </location>
</feature>
<gene>
    <name evidence="3" type="ORF">OCS65_05795</name>
</gene>
<dbReference type="InterPro" id="IPR011009">
    <property type="entry name" value="Kinase-like_dom_sf"/>
</dbReference>
<dbReference type="EMBL" id="CP106982">
    <property type="protein sequence ID" value="UYF95273.1"/>
    <property type="molecule type" value="Genomic_DNA"/>
</dbReference>
<evidence type="ECO:0000313" key="4">
    <source>
        <dbReference type="Proteomes" id="UP001163947"/>
    </source>
</evidence>
<dbReference type="PANTHER" id="PTHR21310">
    <property type="entry name" value="AMINOGLYCOSIDE PHOSPHOTRANSFERASE-RELATED-RELATED"/>
    <property type="match status" value="1"/>
</dbReference>
<dbReference type="AlphaFoldDB" id="A0AA46NWK7"/>
<sequence>MSIDPDASAHGAQDGSAHDAEVARPRDSRRDPGQVRENLQRWLATKVTAPVVENVHLPETTGMSSETLLFDARWDGTDHPLVARVARVAPADTTVPVFPAYDLEGQARVMGAVGEHSTVPVPRVHWYEPDPAPLGAPFFVMTRVAGRVPPDVMPYNFGSWVTEAGDAERAAMQDACVDVPARIHDVAPVAAGLGPAGTVTDAVRAHLDRQRSYYEWTTRTGGPRSPLVERALAWLDARCPDDRSPAVLCWGDARIGNILFDGFRPVAVLDWELATLGAREMDLAWMTFLHRFFEDIAAAAGLPGLPGFLRLDDVARAYAQRTGHVPRDLHFYTVHAALQHAIIMLRIHTRAVHFGQAQPPGDPDDAIMHRAALEAMLDDTDRQGAAP</sequence>
<dbReference type="GeneID" id="83619910"/>
<dbReference type="Gene3D" id="3.30.200.20">
    <property type="entry name" value="Phosphorylase Kinase, domain 1"/>
    <property type="match status" value="1"/>
</dbReference>
<proteinExistence type="predicted"/>
<dbReference type="SUPFAM" id="SSF56112">
    <property type="entry name" value="Protein kinase-like (PK-like)"/>
    <property type="match status" value="1"/>
</dbReference>